<dbReference type="EMBL" id="FNIA01000015">
    <property type="protein sequence ID" value="SDN10823.1"/>
    <property type="molecule type" value="Genomic_DNA"/>
</dbReference>
<dbReference type="AlphaFoldDB" id="A0A1G9YQM1"/>
<gene>
    <name evidence="1" type="ORF">SAMN05192554_11566</name>
</gene>
<dbReference type="PROSITE" id="PS51257">
    <property type="entry name" value="PROKAR_LIPOPROTEIN"/>
    <property type="match status" value="1"/>
</dbReference>
<evidence type="ECO:0000313" key="2">
    <source>
        <dbReference type="Proteomes" id="UP000199370"/>
    </source>
</evidence>
<proteinExistence type="predicted"/>
<keyword evidence="2" id="KW-1185">Reference proteome</keyword>
<reference evidence="1 2" key="1">
    <citation type="submission" date="2016-10" db="EMBL/GenBank/DDBJ databases">
        <authorList>
            <person name="de Groot N.N."/>
        </authorList>
    </citation>
    <scope>NUCLEOTIDE SEQUENCE [LARGE SCALE GENOMIC DNA]</scope>
    <source>
        <strain evidence="2">EB21,IBRC-M 10013,KCTC 4048</strain>
    </source>
</reference>
<dbReference type="OrthoDB" id="328213at2157"/>
<dbReference type="STRING" id="996166.SAMN05192554_11566"/>
<name>A0A1G9YQM1_9EURY</name>
<dbReference type="RefSeq" id="WP_089734654.1">
    <property type="nucleotide sequence ID" value="NZ_FNIA01000015.1"/>
</dbReference>
<evidence type="ECO:0008006" key="3">
    <source>
        <dbReference type="Google" id="ProtNLM"/>
    </source>
</evidence>
<dbReference type="Proteomes" id="UP000199370">
    <property type="component" value="Unassembled WGS sequence"/>
</dbReference>
<organism evidence="1 2">
    <name type="scientific">Haloarchaeobius iranensis</name>
    <dbReference type="NCBI Taxonomy" id="996166"/>
    <lineage>
        <taxon>Archaea</taxon>
        <taxon>Methanobacteriati</taxon>
        <taxon>Methanobacteriota</taxon>
        <taxon>Stenosarchaea group</taxon>
        <taxon>Halobacteria</taxon>
        <taxon>Halobacteriales</taxon>
        <taxon>Halorubellaceae</taxon>
        <taxon>Haloarchaeobius</taxon>
    </lineage>
</organism>
<protein>
    <recommendedName>
        <fullName evidence="3">Adhesin</fullName>
    </recommendedName>
</protein>
<sequence length="267" mass="28086">MNRRSFLGAGAVVLATAIAGCTTFNVQSSETTTDSISADDIDRIRVSNAVGDVTVTGADIDRIEYSAEKRLRGEGEDFDRLTVTVATSDGLLELIGGFSGSSSVFEDRGSITLAVRVPRDLVVEAVDVDVGRVSLRDTTGDSIVRVGVGAVEARRVDGFLDLSTQTGSLDATDIAGLDHASTDIGDVTVEVRGLRRDVDIGTGIGAVEVRVLSELDLELDLRGSSVESDLSLTDTTREGDHITGRLNGGGYRLRVGSDLGEARVRAL</sequence>
<evidence type="ECO:0000313" key="1">
    <source>
        <dbReference type="EMBL" id="SDN10823.1"/>
    </source>
</evidence>
<accession>A0A1G9YQM1</accession>